<accession>A0A367VDD0</accession>
<sequence length="176" mass="20712">MELLDLINSLVEFVVKWSESLTSQQAIMITGSLATLGWIVSASLSRKLSRKQHTMSALLADEDLIQGSEKIRDYVATGTYPIKGSDEYDEWLQGLRKCLNYYEFLCSGILRKDFDEELIKINERYNLLTLYQYAYSYIDENRNKTPQGHKTQDRSRIYLSMETISRRWEKPWMRFP</sequence>
<evidence type="ECO:0008006" key="3">
    <source>
        <dbReference type="Google" id="ProtNLM"/>
    </source>
</evidence>
<dbReference type="InterPro" id="IPR031876">
    <property type="entry name" value="DUF4760"/>
</dbReference>
<organism evidence="1 2">
    <name type="scientific">Thalassospira profundimaris</name>
    <dbReference type="NCBI Taxonomy" id="502049"/>
    <lineage>
        <taxon>Bacteria</taxon>
        <taxon>Pseudomonadati</taxon>
        <taxon>Pseudomonadota</taxon>
        <taxon>Alphaproteobacteria</taxon>
        <taxon>Rhodospirillales</taxon>
        <taxon>Thalassospiraceae</taxon>
        <taxon>Thalassospira</taxon>
    </lineage>
</organism>
<gene>
    <name evidence="1" type="ORF">TH6_09390</name>
</gene>
<evidence type="ECO:0000313" key="2">
    <source>
        <dbReference type="Proteomes" id="UP000253061"/>
    </source>
</evidence>
<dbReference type="Proteomes" id="UP000253061">
    <property type="component" value="Unassembled WGS sequence"/>
</dbReference>
<protein>
    <recommendedName>
        <fullName evidence="3">DUF4760 domain-containing protein</fullName>
    </recommendedName>
</protein>
<name>A0A367VDD0_9PROT</name>
<proteinExistence type="predicted"/>
<dbReference type="AlphaFoldDB" id="A0A367VDD0"/>
<comment type="caution">
    <text evidence="1">The sequence shown here is derived from an EMBL/GenBank/DDBJ whole genome shotgun (WGS) entry which is preliminary data.</text>
</comment>
<reference evidence="1 2" key="1">
    <citation type="submission" date="2014-07" db="EMBL/GenBank/DDBJ databases">
        <title>Draft genome sequence of Thalassospira profundimaris R8-17.</title>
        <authorList>
            <person name="Lai Q."/>
            <person name="Shao Z."/>
        </authorList>
    </citation>
    <scope>NUCLEOTIDE SEQUENCE [LARGE SCALE GENOMIC DNA]</scope>
    <source>
        <strain evidence="1 2">R8-17</strain>
    </source>
</reference>
<evidence type="ECO:0000313" key="1">
    <source>
        <dbReference type="EMBL" id="RCK23225.1"/>
    </source>
</evidence>
<dbReference type="EMBL" id="JPWB01000003">
    <property type="protein sequence ID" value="RCK23225.1"/>
    <property type="molecule type" value="Genomic_DNA"/>
</dbReference>
<dbReference type="RefSeq" id="WP_062957644.1">
    <property type="nucleotide sequence ID" value="NZ_JPWB01000003.1"/>
</dbReference>
<dbReference type="Pfam" id="PF15956">
    <property type="entry name" value="DUF4760"/>
    <property type="match status" value="1"/>
</dbReference>